<organism evidence="2">
    <name type="scientific">Spodoptera frugiperda</name>
    <name type="common">Fall armyworm</name>
    <dbReference type="NCBI Taxonomy" id="7108"/>
    <lineage>
        <taxon>Eukaryota</taxon>
        <taxon>Metazoa</taxon>
        <taxon>Ecdysozoa</taxon>
        <taxon>Arthropoda</taxon>
        <taxon>Hexapoda</taxon>
        <taxon>Insecta</taxon>
        <taxon>Pterygota</taxon>
        <taxon>Neoptera</taxon>
        <taxon>Endopterygota</taxon>
        <taxon>Lepidoptera</taxon>
        <taxon>Glossata</taxon>
        <taxon>Ditrysia</taxon>
        <taxon>Noctuoidea</taxon>
        <taxon>Noctuidae</taxon>
        <taxon>Amphipyrinae</taxon>
        <taxon>Spodoptera</taxon>
    </lineage>
</organism>
<evidence type="ECO:0000256" key="1">
    <source>
        <dbReference type="SAM" id="Phobius"/>
    </source>
</evidence>
<dbReference type="EMBL" id="ODYU01012698">
    <property type="protein sequence ID" value="SOQ59139.1"/>
    <property type="molecule type" value="Genomic_DNA"/>
</dbReference>
<proteinExistence type="predicted"/>
<name>A0A2H1X1E3_SPOFR</name>
<gene>
    <name evidence="2" type="ORF">SFRICE_040993</name>
</gene>
<protein>
    <submittedName>
        <fullName evidence="2">SFRICE_040993</fullName>
    </submittedName>
</protein>
<accession>A0A2H1X1E3</accession>
<evidence type="ECO:0000313" key="2">
    <source>
        <dbReference type="EMBL" id="SOQ59139.1"/>
    </source>
</evidence>
<keyword evidence="1" id="KW-0812">Transmembrane</keyword>
<keyword evidence="1" id="KW-1133">Transmembrane helix</keyword>
<reference evidence="2" key="1">
    <citation type="submission" date="2016-07" db="EMBL/GenBank/DDBJ databases">
        <authorList>
            <person name="Bretaudeau A."/>
        </authorList>
    </citation>
    <scope>NUCLEOTIDE SEQUENCE</scope>
    <source>
        <strain evidence="2">Rice</strain>
        <tissue evidence="2">Whole body</tissue>
    </source>
</reference>
<dbReference type="AlphaFoldDB" id="A0A2H1X1E3"/>
<keyword evidence="1" id="KW-0472">Membrane</keyword>
<sequence length="101" mass="11879">MAKQRLPGQLTVILIIIFMLIRFEALKKMIRQEHVLELQRKYEAEQKQELKDLTSGRGKPPAGSRQISQFSRYSDVILPPARRAIYHPYLEYAAPEFVPYY</sequence>
<feature type="transmembrane region" description="Helical" evidence="1">
    <location>
        <begin position="6"/>
        <end position="23"/>
    </location>
</feature>